<dbReference type="KEGG" id="chv:CHELV3228_a0023"/>
<feature type="chain" id="PRO_5043444084" evidence="1">
    <location>
        <begin position="31"/>
        <end position="286"/>
    </location>
</feature>
<evidence type="ECO:0000313" key="4">
    <source>
        <dbReference type="Proteomes" id="UP000306813"/>
    </source>
</evidence>
<evidence type="ECO:0000256" key="1">
    <source>
        <dbReference type="SAM" id="SignalP"/>
    </source>
</evidence>
<keyword evidence="5" id="KW-1185">Reference proteome</keyword>
<reference evidence="2 4" key="1">
    <citation type="submission" date="2019-05" db="EMBL/GenBank/DDBJ databases">
        <title>Draft genomes of eight strains of Campylobacter helveticus isolated from cats and a dog in New Zealand.</title>
        <authorList>
            <person name="Bojanic K."/>
            <person name="Midwinter A.C."/>
            <person name="Biggs P.J."/>
            <person name="Acke E."/>
            <person name="Cornelius A.J."/>
            <person name="Marshall J.C."/>
        </authorList>
    </citation>
    <scope>NUCLEOTIDE SEQUENCE [LARGE SCALE GENOMIC DNA]</scope>
    <source>
        <strain evidence="2 4">ACP123b</strain>
    </source>
</reference>
<dbReference type="EMBL" id="VRMA01000003">
    <property type="protein sequence ID" value="TXK60657.1"/>
    <property type="molecule type" value="Genomic_DNA"/>
</dbReference>
<evidence type="ECO:0000313" key="5">
    <source>
        <dbReference type="Proteomes" id="UP000321317"/>
    </source>
</evidence>
<comment type="caution">
    <text evidence="2">The sequence shown here is derived from an EMBL/GenBank/DDBJ whole genome shotgun (WGS) entry which is preliminary data.</text>
</comment>
<reference evidence="3 5" key="2">
    <citation type="submission" date="2019-08" db="EMBL/GenBank/DDBJ databases">
        <title>Rapid identification of Enteric Bacteria from Whole Genome Sequences (WGS) using Average Nucleotide Identity (ANI).</title>
        <authorList>
            <person name="Lane C."/>
        </authorList>
    </citation>
    <scope>NUCLEOTIDE SEQUENCE [LARGE SCALE GENOMIC DNA]</scope>
    <source>
        <strain evidence="3 5">D4984</strain>
    </source>
</reference>
<sequence>MLKNNLQKQKIKFIALSALLLGLNLNVLNAYYEPNDKSFKDGFEAGLKAVEFQAKNEGFTSKSISITKPFVLLLDIKEMPLSEVLFLQVLASREGIESHLSEEFLYLGSFEREVDAKDRIKSLVAKFKLNAKDLKVHKNIKEIITYPYLYKGFYESLLQKAKEEGIIIETKVLTKPLIKNPIVAKKPLPKKANPTTSFSLKNAKAMSYASLGGIESDSKNYEEKGLVGKKDFIFEKKIKTNKNESFVKVAGQNLYFLEEDIIMLNSNSSNTTANQSPTQPCVRLCK</sequence>
<accession>A0AAX2ULF3</accession>
<gene>
    <name evidence="2" type="ORF">FDW42_04600</name>
    <name evidence="3" type="ORF">FVD16_00785</name>
</gene>
<dbReference type="RefSeq" id="WP_082200815.1">
    <property type="nucleotide sequence ID" value="NZ_CP020479.1"/>
</dbReference>
<keyword evidence="1" id="KW-0732">Signal</keyword>
<name>A0AAX2ULF3_9BACT</name>
<proteinExistence type="predicted"/>
<dbReference type="Proteomes" id="UP000321317">
    <property type="component" value="Unassembled WGS sequence"/>
</dbReference>
<dbReference type="GeneID" id="52037762"/>
<dbReference type="EMBL" id="VDBS01000035">
    <property type="protein sequence ID" value="TNB57659.1"/>
    <property type="molecule type" value="Genomic_DNA"/>
</dbReference>
<organism evidence="2 4">
    <name type="scientific">Campylobacter helveticus</name>
    <dbReference type="NCBI Taxonomy" id="28898"/>
    <lineage>
        <taxon>Bacteria</taxon>
        <taxon>Pseudomonadati</taxon>
        <taxon>Campylobacterota</taxon>
        <taxon>Epsilonproteobacteria</taxon>
        <taxon>Campylobacterales</taxon>
        <taxon>Campylobacteraceae</taxon>
        <taxon>Campylobacter</taxon>
    </lineage>
</organism>
<evidence type="ECO:0000313" key="2">
    <source>
        <dbReference type="EMBL" id="TNB57659.1"/>
    </source>
</evidence>
<dbReference type="Proteomes" id="UP000306813">
    <property type="component" value="Unassembled WGS sequence"/>
</dbReference>
<evidence type="ECO:0000313" key="3">
    <source>
        <dbReference type="EMBL" id="TXK60657.1"/>
    </source>
</evidence>
<protein>
    <submittedName>
        <fullName evidence="2">Uncharacterized protein</fullName>
    </submittedName>
</protein>
<feature type="signal peptide" evidence="1">
    <location>
        <begin position="1"/>
        <end position="30"/>
    </location>
</feature>
<dbReference type="AlphaFoldDB" id="A0AAX2ULF3"/>